<dbReference type="Pfam" id="PF00561">
    <property type="entry name" value="Abhydrolase_1"/>
    <property type="match status" value="1"/>
</dbReference>
<gene>
    <name evidence="2" type="ORF">FVP60_12560</name>
</gene>
<dbReference type="PRINTS" id="PR00111">
    <property type="entry name" value="ABHYDROLASE"/>
</dbReference>
<dbReference type="EMBL" id="VRSW01000006">
    <property type="protein sequence ID" value="TXK02706.1"/>
    <property type="molecule type" value="Genomic_DNA"/>
</dbReference>
<evidence type="ECO:0000259" key="1">
    <source>
        <dbReference type="Pfam" id="PF00561"/>
    </source>
</evidence>
<evidence type="ECO:0000313" key="3">
    <source>
        <dbReference type="Proteomes" id="UP000321196"/>
    </source>
</evidence>
<dbReference type="SUPFAM" id="SSF53474">
    <property type="entry name" value="alpha/beta-Hydrolases"/>
    <property type="match status" value="1"/>
</dbReference>
<dbReference type="AlphaFoldDB" id="A0A5C8HLR4"/>
<sequence>MDLRELTEMPDPQFVMSAEGHRIATYSWGDDADPTVIAVHGFASSTRDNWVNTGWVRELLDAGFRVLGMDQRGHGASDKPHDAHQYSMTMLTDDVIAVLDTYLVTDAVYLGYSLGGRVGWQVMADHPEHISRGVLGGIPDGKPLRRLKVDEARAFLDDGTTVQDKTTARYVSLASRLPGNDLDALLALAEGMNLADDVPPVNNPPSQPTLIATGSDDAILEDSRLLQSSLPNSEFFEIPARHHINAPGSRAFREAGIAFLRG</sequence>
<dbReference type="Proteomes" id="UP000321196">
    <property type="component" value="Unassembled WGS sequence"/>
</dbReference>
<dbReference type="OrthoDB" id="9804723at2"/>
<dbReference type="GO" id="GO:0016787">
    <property type="term" value="F:hydrolase activity"/>
    <property type="evidence" value="ECO:0007669"/>
    <property type="project" value="UniProtKB-KW"/>
</dbReference>
<name>A0A5C8HLR4_9MICO</name>
<accession>A0A5C8HLR4</accession>
<evidence type="ECO:0000313" key="2">
    <source>
        <dbReference type="EMBL" id="TXK02706.1"/>
    </source>
</evidence>
<dbReference type="PANTHER" id="PTHR43194">
    <property type="entry name" value="HYDROLASE ALPHA/BETA FOLD FAMILY"/>
    <property type="match status" value="1"/>
</dbReference>
<proteinExistence type="predicted"/>
<dbReference type="Gene3D" id="3.40.50.1820">
    <property type="entry name" value="alpha/beta hydrolase"/>
    <property type="match status" value="1"/>
</dbReference>
<dbReference type="InterPro" id="IPR000073">
    <property type="entry name" value="AB_hydrolase_1"/>
</dbReference>
<feature type="domain" description="AB hydrolase-1" evidence="1">
    <location>
        <begin position="34"/>
        <end position="138"/>
    </location>
</feature>
<keyword evidence="2" id="KW-0378">Hydrolase</keyword>
<protein>
    <submittedName>
        <fullName evidence="2">Alpha/beta hydrolase</fullName>
    </submittedName>
</protein>
<comment type="caution">
    <text evidence="2">The sequence shown here is derived from an EMBL/GenBank/DDBJ whole genome shotgun (WGS) entry which is preliminary data.</text>
</comment>
<keyword evidence="3" id="KW-1185">Reference proteome</keyword>
<dbReference type="RefSeq" id="WP_147826640.1">
    <property type="nucleotide sequence ID" value="NZ_BAAARG010000005.1"/>
</dbReference>
<reference evidence="2 3" key="1">
    <citation type="submission" date="2019-08" db="EMBL/GenBank/DDBJ databases">
        <authorList>
            <person name="Dong K."/>
        </authorList>
    </citation>
    <scope>NUCLEOTIDE SEQUENCE [LARGE SCALE GENOMIC DNA]</scope>
    <source>
        <strain evidence="2 3">M4-8</strain>
    </source>
</reference>
<dbReference type="InterPro" id="IPR050228">
    <property type="entry name" value="Carboxylesterase_BioH"/>
</dbReference>
<organism evidence="2 3">
    <name type="scientific">Microbacterium mitrae</name>
    <dbReference type="NCBI Taxonomy" id="664640"/>
    <lineage>
        <taxon>Bacteria</taxon>
        <taxon>Bacillati</taxon>
        <taxon>Actinomycetota</taxon>
        <taxon>Actinomycetes</taxon>
        <taxon>Micrococcales</taxon>
        <taxon>Microbacteriaceae</taxon>
        <taxon>Microbacterium</taxon>
    </lineage>
</organism>
<dbReference type="InterPro" id="IPR029058">
    <property type="entry name" value="AB_hydrolase_fold"/>
</dbReference>
<dbReference type="PANTHER" id="PTHR43194:SF2">
    <property type="entry name" value="PEROXISOMAL MEMBRANE PROTEIN LPX1"/>
    <property type="match status" value="1"/>
</dbReference>